<gene>
    <name evidence="2" type="ORF">DCAR_0522366</name>
</gene>
<dbReference type="KEGG" id="dcr:108221845"/>
<dbReference type="Proteomes" id="UP000077755">
    <property type="component" value="Chromosome 5"/>
</dbReference>
<accession>A0AAF1B4K7</accession>
<name>A0AAF1B4K7_DAUCS</name>
<organism evidence="2 3">
    <name type="scientific">Daucus carota subsp. sativus</name>
    <name type="common">Carrot</name>
    <dbReference type="NCBI Taxonomy" id="79200"/>
    <lineage>
        <taxon>Eukaryota</taxon>
        <taxon>Viridiplantae</taxon>
        <taxon>Streptophyta</taxon>
        <taxon>Embryophyta</taxon>
        <taxon>Tracheophyta</taxon>
        <taxon>Spermatophyta</taxon>
        <taxon>Magnoliopsida</taxon>
        <taxon>eudicotyledons</taxon>
        <taxon>Gunneridae</taxon>
        <taxon>Pentapetalae</taxon>
        <taxon>asterids</taxon>
        <taxon>campanulids</taxon>
        <taxon>Apiales</taxon>
        <taxon>Apiaceae</taxon>
        <taxon>Apioideae</taxon>
        <taxon>Scandiceae</taxon>
        <taxon>Daucinae</taxon>
        <taxon>Daucus</taxon>
        <taxon>Daucus sect. Daucus</taxon>
    </lineage>
</organism>
<reference evidence="2" key="1">
    <citation type="journal article" date="2016" name="Nat. Genet.">
        <title>A high-quality carrot genome assembly provides new insights into carotenoid accumulation and asterid genome evolution.</title>
        <authorList>
            <person name="Iorizzo M."/>
            <person name="Ellison S."/>
            <person name="Senalik D."/>
            <person name="Zeng P."/>
            <person name="Satapoomin P."/>
            <person name="Huang J."/>
            <person name="Bowman M."/>
            <person name="Iovene M."/>
            <person name="Sanseverino W."/>
            <person name="Cavagnaro P."/>
            <person name="Yildiz M."/>
            <person name="Macko-Podgorni A."/>
            <person name="Moranska E."/>
            <person name="Grzebelus E."/>
            <person name="Grzebelus D."/>
            <person name="Ashrafi H."/>
            <person name="Zheng Z."/>
            <person name="Cheng S."/>
            <person name="Spooner D."/>
            <person name="Van Deynze A."/>
            <person name="Simon P."/>
        </authorList>
    </citation>
    <scope>NUCLEOTIDE SEQUENCE</scope>
    <source>
        <tissue evidence="2">Leaf</tissue>
    </source>
</reference>
<evidence type="ECO:0000313" key="2">
    <source>
        <dbReference type="EMBL" id="WOH02976.1"/>
    </source>
</evidence>
<sequence length="133" mass="15180">MTTPMAISKCLRFSKNVPLRSLIHLHLNPIATADSIETASESPSKLRVFETKTPNSPLRNDVAAVIRNQVNLAALLTRGRAVKIDDEFNEDDFEDESDEFEEEDEEEFDEMDGEDCVDDDDDEDEDPVYKKRK</sequence>
<dbReference type="EMBL" id="CP093347">
    <property type="protein sequence ID" value="WOH02976.1"/>
    <property type="molecule type" value="Genomic_DNA"/>
</dbReference>
<reference evidence="2" key="2">
    <citation type="submission" date="2022-03" db="EMBL/GenBank/DDBJ databases">
        <title>Draft title - Genomic analysis of global carrot germplasm unveils the trajectory of domestication and the origin of high carotenoid orange carrot.</title>
        <authorList>
            <person name="Iorizzo M."/>
            <person name="Ellison S."/>
            <person name="Senalik D."/>
            <person name="Macko-Podgorni A."/>
            <person name="Grzebelus D."/>
            <person name="Bostan H."/>
            <person name="Rolling W."/>
            <person name="Curaba J."/>
            <person name="Simon P."/>
        </authorList>
    </citation>
    <scope>NUCLEOTIDE SEQUENCE</scope>
    <source>
        <tissue evidence="2">Leaf</tissue>
    </source>
</reference>
<feature type="compositionally biased region" description="Acidic residues" evidence="1">
    <location>
        <begin position="87"/>
        <end position="126"/>
    </location>
</feature>
<dbReference type="AlphaFoldDB" id="A0AAF1B4K7"/>
<feature type="region of interest" description="Disordered" evidence="1">
    <location>
        <begin position="86"/>
        <end position="133"/>
    </location>
</feature>
<keyword evidence="3" id="KW-1185">Reference proteome</keyword>
<evidence type="ECO:0000313" key="3">
    <source>
        <dbReference type="Proteomes" id="UP000077755"/>
    </source>
</evidence>
<protein>
    <submittedName>
        <fullName evidence="2">Uncharacterized protein</fullName>
    </submittedName>
</protein>
<proteinExistence type="predicted"/>
<evidence type="ECO:0000256" key="1">
    <source>
        <dbReference type="SAM" id="MobiDB-lite"/>
    </source>
</evidence>